<dbReference type="Pfam" id="PF00501">
    <property type="entry name" value="AMP-binding"/>
    <property type="match status" value="1"/>
</dbReference>
<name>A0ABQ7XET1_BRANA</name>
<keyword evidence="4" id="KW-0443">Lipid metabolism</keyword>
<evidence type="ECO:0000256" key="1">
    <source>
        <dbReference type="ARBA" id="ARBA00006432"/>
    </source>
</evidence>
<dbReference type="Gene3D" id="3.40.50.980">
    <property type="match status" value="1"/>
</dbReference>
<gene>
    <name evidence="6" type="ORF">HID58_069232</name>
</gene>
<keyword evidence="7" id="KW-1185">Reference proteome</keyword>
<dbReference type="EMBL" id="JAGKQM010000413">
    <property type="protein sequence ID" value="KAH0854449.1"/>
    <property type="molecule type" value="Genomic_DNA"/>
</dbReference>
<comment type="caution">
    <text evidence="6">The sequence shown here is derived from an EMBL/GenBank/DDBJ whole genome shotgun (WGS) entry which is preliminary data.</text>
</comment>
<evidence type="ECO:0000259" key="5">
    <source>
        <dbReference type="Pfam" id="PF00501"/>
    </source>
</evidence>
<comment type="similarity">
    <text evidence="1">Belongs to the ATP-dependent AMP-binding enzyme family.</text>
</comment>
<dbReference type="PANTHER" id="PTHR43859:SF4">
    <property type="entry name" value="BUTANOATE--COA LIGASE AAE1-RELATED"/>
    <property type="match status" value="1"/>
</dbReference>
<dbReference type="SUPFAM" id="SSF56801">
    <property type="entry name" value="Acetyl-CoA synthetase-like"/>
    <property type="match status" value="1"/>
</dbReference>
<keyword evidence="2" id="KW-0436">Ligase</keyword>
<dbReference type="InterPro" id="IPR000873">
    <property type="entry name" value="AMP-dep_synth/lig_dom"/>
</dbReference>
<dbReference type="PANTHER" id="PTHR43859">
    <property type="entry name" value="ACYL-ACTIVATING ENZYME"/>
    <property type="match status" value="1"/>
</dbReference>
<dbReference type="Proteomes" id="UP000824890">
    <property type="component" value="Unassembled WGS sequence"/>
</dbReference>
<sequence>MEGTMKSTANYVPLTPISFLDRSAVVYADRTSVVYGPVTYTWRQTRDRCVRVASALSQLGISSGDVVRTFSLPLCAYASLETLFVLRRSFLI</sequence>
<proteinExistence type="inferred from homology"/>
<evidence type="ECO:0000256" key="4">
    <source>
        <dbReference type="ARBA" id="ARBA00023098"/>
    </source>
</evidence>
<organism evidence="6 7">
    <name type="scientific">Brassica napus</name>
    <name type="common">Rape</name>
    <dbReference type="NCBI Taxonomy" id="3708"/>
    <lineage>
        <taxon>Eukaryota</taxon>
        <taxon>Viridiplantae</taxon>
        <taxon>Streptophyta</taxon>
        <taxon>Embryophyta</taxon>
        <taxon>Tracheophyta</taxon>
        <taxon>Spermatophyta</taxon>
        <taxon>Magnoliopsida</taxon>
        <taxon>eudicotyledons</taxon>
        <taxon>Gunneridae</taxon>
        <taxon>Pentapetalae</taxon>
        <taxon>rosids</taxon>
        <taxon>malvids</taxon>
        <taxon>Brassicales</taxon>
        <taxon>Brassicaceae</taxon>
        <taxon>Brassiceae</taxon>
        <taxon>Brassica</taxon>
    </lineage>
</organism>
<evidence type="ECO:0000256" key="3">
    <source>
        <dbReference type="ARBA" id="ARBA00022832"/>
    </source>
</evidence>
<feature type="domain" description="AMP-dependent synthetase/ligase" evidence="5">
    <location>
        <begin position="21"/>
        <end position="69"/>
    </location>
</feature>
<protein>
    <recommendedName>
        <fullName evidence="5">AMP-dependent synthetase/ligase domain-containing protein</fullName>
    </recommendedName>
</protein>
<keyword evidence="3" id="KW-0276">Fatty acid metabolism</keyword>
<evidence type="ECO:0000313" key="7">
    <source>
        <dbReference type="Proteomes" id="UP000824890"/>
    </source>
</evidence>
<reference evidence="6 7" key="1">
    <citation type="submission" date="2021-05" db="EMBL/GenBank/DDBJ databases">
        <title>Genome Assembly of Synthetic Allotetraploid Brassica napus Reveals Homoeologous Exchanges between Subgenomes.</title>
        <authorList>
            <person name="Davis J.T."/>
        </authorList>
    </citation>
    <scope>NUCLEOTIDE SEQUENCE [LARGE SCALE GENOMIC DNA]</scope>
    <source>
        <strain evidence="7">cv. Da-Ae</strain>
        <tissue evidence="6">Seedling</tissue>
    </source>
</reference>
<evidence type="ECO:0000256" key="2">
    <source>
        <dbReference type="ARBA" id="ARBA00022598"/>
    </source>
</evidence>
<evidence type="ECO:0000313" key="6">
    <source>
        <dbReference type="EMBL" id="KAH0854449.1"/>
    </source>
</evidence>
<accession>A0ABQ7XET1</accession>